<reference evidence="3 4" key="1">
    <citation type="journal article" date="2014" name="Agronomy (Basel)">
        <title>A Draft Genome Sequence for Ensete ventricosum, the Drought-Tolerant Tree Against Hunger.</title>
        <authorList>
            <person name="Harrison J."/>
            <person name="Moore K.A."/>
            <person name="Paszkiewicz K."/>
            <person name="Jones T."/>
            <person name="Grant M."/>
            <person name="Ambacheew D."/>
            <person name="Muzemil S."/>
            <person name="Studholme D.J."/>
        </authorList>
    </citation>
    <scope>NUCLEOTIDE SEQUENCE [LARGE SCALE GENOMIC DNA]</scope>
</reference>
<gene>
    <name evidence="3" type="ORF">B296_00053894</name>
</gene>
<accession>A0A426XH99</accession>
<organism evidence="3 4">
    <name type="scientific">Ensete ventricosum</name>
    <name type="common">Abyssinian banana</name>
    <name type="synonym">Musa ensete</name>
    <dbReference type="NCBI Taxonomy" id="4639"/>
    <lineage>
        <taxon>Eukaryota</taxon>
        <taxon>Viridiplantae</taxon>
        <taxon>Streptophyta</taxon>
        <taxon>Embryophyta</taxon>
        <taxon>Tracheophyta</taxon>
        <taxon>Spermatophyta</taxon>
        <taxon>Magnoliopsida</taxon>
        <taxon>Liliopsida</taxon>
        <taxon>Zingiberales</taxon>
        <taxon>Musaceae</taxon>
        <taxon>Ensete</taxon>
    </lineage>
</organism>
<comment type="caution">
    <text evidence="3">The sequence shown here is derived from an EMBL/GenBank/DDBJ whole genome shotgun (WGS) entry which is preliminary data.</text>
</comment>
<evidence type="ECO:0000313" key="3">
    <source>
        <dbReference type="EMBL" id="RRT38855.1"/>
    </source>
</evidence>
<dbReference type="Proteomes" id="UP000287651">
    <property type="component" value="Unassembled WGS sequence"/>
</dbReference>
<evidence type="ECO:0000256" key="1">
    <source>
        <dbReference type="SAM" id="Coils"/>
    </source>
</evidence>
<name>A0A426XH99_ENSVE</name>
<feature type="coiled-coil region" evidence="1">
    <location>
        <begin position="127"/>
        <end position="168"/>
    </location>
</feature>
<proteinExistence type="predicted"/>
<keyword evidence="1" id="KW-0175">Coiled coil</keyword>
<feature type="region of interest" description="Disordered" evidence="2">
    <location>
        <begin position="50"/>
        <end position="89"/>
    </location>
</feature>
<dbReference type="EMBL" id="AMZH03020788">
    <property type="protein sequence ID" value="RRT38855.1"/>
    <property type="molecule type" value="Genomic_DNA"/>
</dbReference>
<evidence type="ECO:0000256" key="2">
    <source>
        <dbReference type="SAM" id="MobiDB-lite"/>
    </source>
</evidence>
<sequence length="255" mass="28809">MRLGTCLECIRSLLRVSRACQDGAREFTGRRPTLVRRLLGVAKGLPGVVVRKHKSHRDEGSSHAATQGKEPATPSEDDSSPAYRLKSMNDLHGTRVHKDDEGYYFGRGVLHPYLAKDLYILPSKILMAQAAKQIVLADKELNEAQAALADSQHQLKEQNANRRKVDDDLLKMMKENETLKTKLSSKCIVGYKHFVGAYAEWSLPNSFSQFIINFNLNKFEVTLPELLNMLREAESVIKKEKPILYISETKKKKEG</sequence>
<dbReference type="AlphaFoldDB" id="A0A426XH99"/>
<protein>
    <submittedName>
        <fullName evidence="3">Uncharacterized protein</fullName>
    </submittedName>
</protein>
<evidence type="ECO:0000313" key="4">
    <source>
        <dbReference type="Proteomes" id="UP000287651"/>
    </source>
</evidence>